<dbReference type="AlphaFoldDB" id="A0AAW1KZJ0"/>
<accession>A0AAW1KZJ0</accession>
<name>A0AAW1KZJ0_SAPOF</name>
<dbReference type="PANTHER" id="PTHR31871:SF1">
    <property type="entry name" value="HISTIDINE-TRNA LIGASE"/>
    <property type="match status" value="1"/>
</dbReference>
<gene>
    <name evidence="1" type="ORF">RND81_05G184900</name>
</gene>
<organism evidence="1 2">
    <name type="scientific">Saponaria officinalis</name>
    <name type="common">Common soapwort</name>
    <name type="synonym">Lychnis saponaria</name>
    <dbReference type="NCBI Taxonomy" id="3572"/>
    <lineage>
        <taxon>Eukaryota</taxon>
        <taxon>Viridiplantae</taxon>
        <taxon>Streptophyta</taxon>
        <taxon>Embryophyta</taxon>
        <taxon>Tracheophyta</taxon>
        <taxon>Spermatophyta</taxon>
        <taxon>Magnoliopsida</taxon>
        <taxon>eudicotyledons</taxon>
        <taxon>Gunneridae</taxon>
        <taxon>Pentapetalae</taxon>
        <taxon>Caryophyllales</taxon>
        <taxon>Caryophyllaceae</taxon>
        <taxon>Caryophylleae</taxon>
        <taxon>Saponaria</taxon>
    </lineage>
</organism>
<evidence type="ECO:0000313" key="2">
    <source>
        <dbReference type="Proteomes" id="UP001443914"/>
    </source>
</evidence>
<dbReference type="EMBL" id="JBDFQZ010000005">
    <property type="protein sequence ID" value="KAK9726017.1"/>
    <property type="molecule type" value="Genomic_DNA"/>
</dbReference>
<dbReference type="Pfam" id="PF09713">
    <property type="entry name" value="A_thal_3526"/>
    <property type="match status" value="1"/>
</dbReference>
<comment type="caution">
    <text evidence="1">The sequence shown here is derived from an EMBL/GenBank/DDBJ whole genome shotgun (WGS) entry which is preliminary data.</text>
</comment>
<dbReference type="EMBL" id="JBDFQZ010000005">
    <property type="protein sequence ID" value="KAK9726020.1"/>
    <property type="molecule type" value="Genomic_DNA"/>
</dbReference>
<evidence type="ECO:0000313" key="1">
    <source>
        <dbReference type="EMBL" id="KAK9726018.1"/>
    </source>
</evidence>
<proteinExistence type="predicted"/>
<dbReference type="NCBIfam" id="TIGR01589">
    <property type="entry name" value="A_thal_3526"/>
    <property type="match status" value="1"/>
</dbReference>
<sequence length="318" mass="34704">MSGGEVRHLSGEHLQVVQNLIERCIQLHMSKIEAVSVLSRDANVVPGITELVWQRLEEENRDFFQFYYIRLALKEQITRFNGLLKKQAALMEQIQSTGVSSVGVSNGTRLTQFQHSAGHYPSDQTGASMQPENLQPAIPPSLPAPFTNGASSLQPHSAYDMSAQSRRIDFLPDALHGQSSNSMRLMQGLNGGIIKSESGYPSDSRIIFDADTSIGEPQGLLEDESVASFSGMEGSSQPMHDTLLGMNGACSSFGQLGQIPKIFSFPDLSAFPHILDNYQNSAFIGTDTDNFLDRGEIQDESKGAISGSFNTYDDFGSD</sequence>
<keyword evidence="2" id="KW-1185">Reference proteome</keyword>
<dbReference type="EMBL" id="JBDFQZ010000005">
    <property type="protein sequence ID" value="KAK9726018.1"/>
    <property type="molecule type" value="Genomic_DNA"/>
</dbReference>
<dbReference type="Proteomes" id="UP001443914">
    <property type="component" value="Unassembled WGS sequence"/>
</dbReference>
<reference evidence="1 2" key="1">
    <citation type="submission" date="2024-03" db="EMBL/GenBank/DDBJ databases">
        <title>WGS assembly of Saponaria officinalis var. Norfolk2.</title>
        <authorList>
            <person name="Jenkins J."/>
            <person name="Shu S."/>
            <person name="Grimwood J."/>
            <person name="Barry K."/>
            <person name="Goodstein D."/>
            <person name="Schmutz J."/>
            <person name="Leebens-Mack J."/>
            <person name="Osbourn A."/>
        </authorList>
    </citation>
    <scope>NUCLEOTIDE SEQUENCE [LARGE SCALE GENOMIC DNA]</scope>
    <source>
        <strain evidence="2">cv. Norfolk2</strain>
        <strain evidence="1">JIC</strain>
        <tissue evidence="1">Leaf</tissue>
    </source>
</reference>
<protein>
    <submittedName>
        <fullName evidence="1">Uncharacterized protein</fullName>
    </submittedName>
</protein>
<dbReference type="PANTHER" id="PTHR31871">
    <property type="entry name" value="OS02G0137100 PROTEIN"/>
    <property type="match status" value="1"/>
</dbReference>
<dbReference type="InterPro" id="IPR006476">
    <property type="entry name" value="CHP01589_pln"/>
</dbReference>